<dbReference type="RefSeq" id="XP_014170614.1">
    <property type="nucleotide sequence ID" value="XM_014315139.1"/>
</dbReference>
<dbReference type="InterPro" id="IPR056416">
    <property type="entry name" value="DH_2_fung"/>
</dbReference>
<gene>
    <name evidence="5" type="ORF">CMQ_6074</name>
</gene>
<feature type="compositionally biased region" description="Basic and acidic residues" evidence="1">
    <location>
        <begin position="779"/>
        <end position="810"/>
    </location>
</feature>
<feature type="region of interest" description="Disordered" evidence="1">
    <location>
        <begin position="957"/>
        <end position="996"/>
    </location>
</feature>
<feature type="compositionally biased region" description="Acidic residues" evidence="1">
    <location>
        <begin position="248"/>
        <end position="260"/>
    </location>
</feature>
<name>F0XME2_GROCL</name>
<feature type="domain" description="DBL homology" evidence="2">
    <location>
        <begin position="1066"/>
        <end position="1269"/>
    </location>
</feature>
<feature type="compositionally biased region" description="Basic and acidic residues" evidence="1">
    <location>
        <begin position="343"/>
        <end position="353"/>
    </location>
</feature>
<feature type="compositionally biased region" description="Basic and acidic residues" evidence="1">
    <location>
        <begin position="1528"/>
        <end position="1538"/>
    </location>
</feature>
<feature type="compositionally biased region" description="Low complexity" evidence="1">
    <location>
        <begin position="1919"/>
        <end position="1928"/>
    </location>
</feature>
<feature type="compositionally biased region" description="Low complexity" evidence="1">
    <location>
        <begin position="596"/>
        <end position="611"/>
    </location>
</feature>
<dbReference type="EMBL" id="GL629794">
    <property type="protein sequence ID" value="EFX01132.1"/>
    <property type="molecule type" value="Genomic_DNA"/>
</dbReference>
<feature type="domain" description="PH" evidence="3">
    <location>
        <begin position="1283"/>
        <end position="1423"/>
    </location>
</feature>
<dbReference type="STRING" id="655863.F0XME2"/>
<reference evidence="5 6" key="1">
    <citation type="journal article" date="2011" name="Proc. Natl. Acad. Sci. U.S.A.">
        <title>Genome and transcriptome analyses of the mountain pine beetle-fungal symbiont Grosmannia clavigera, a lodgepole pine pathogen.</title>
        <authorList>
            <person name="DiGuistini S."/>
            <person name="Wang Y."/>
            <person name="Liao N.Y."/>
            <person name="Taylor G."/>
            <person name="Tanguay P."/>
            <person name="Feau N."/>
            <person name="Henrissat B."/>
            <person name="Chan S.K."/>
            <person name="Hesse-Orce U."/>
            <person name="Alamouti S.M."/>
            <person name="Tsui C.K.M."/>
            <person name="Docking R.T."/>
            <person name="Levasseur A."/>
            <person name="Haridas S."/>
            <person name="Robertson G."/>
            <person name="Birol I."/>
            <person name="Holt R.A."/>
            <person name="Marra M.A."/>
            <person name="Hamelin R.C."/>
            <person name="Hirst M."/>
            <person name="Jones S.J.M."/>
            <person name="Bohlmann J."/>
            <person name="Breuil C."/>
        </authorList>
    </citation>
    <scope>NUCLEOTIDE SEQUENCE [LARGE SCALE GENOMIC DNA]</scope>
    <source>
        <strain evidence="6">kw1407 / UAMH 11150</strain>
    </source>
</reference>
<evidence type="ECO:0008006" key="7">
    <source>
        <dbReference type="Google" id="ProtNLM"/>
    </source>
</evidence>
<feature type="region of interest" description="Disordered" evidence="1">
    <location>
        <begin position="731"/>
        <end position="931"/>
    </location>
</feature>
<organism evidence="6">
    <name type="scientific">Grosmannia clavigera (strain kw1407 / UAMH 11150)</name>
    <name type="common">Blue stain fungus</name>
    <name type="synonym">Graphiocladiella clavigera</name>
    <dbReference type="NCBI Taxonomy" id="655863"/>
    <lineage>
        <taxon>Eukaryota</taxon>
        <taxon>Fungi</taxon>
        <taxon>Dikarya</taxon>
        <taxon>Ascomycota</taxon>
        <taxon>Pezizomycotina</taxon>
        <taxon>Sordariomycetes</taxon>
        <taxon>Sordariomycetidae</taxon>
        <taxon>Ophiostomatales</taxon>
        <taxon>Ophiostomataceae</taxon>
        <taxon>Leptographium</taxon>
    </lineage>
</organism>
<accession>F0XME2</accession>
<evidence type="ECO:0000256" key="1">
    <source>
        <dbReference type="SAM" id="MobiDB-lite"/>
    </source>
</evidence>
<feature type="compositionally biased region" description="Basic and acidic residues" evidence="1">
    <location>
        <begin position="405"/>
        <end position="420"/>
    </location>
</feature>
<feature type="compositionally biased region" description="Basic and acidic residues" evidence="1">
    <location>
        <begin position="236"/>
        <end position="247"/>
    </location>
</feature>
<evidence type="ECO:0000259" key="3">
    <source>
        <dbReference type="Pfam" id="PF24344"/>
    </source>
</evidence>
<feature type="compositionally biased region" description="Polar residues" evidence="1">
    <location>
        <begin position="17"/>
        <end position="30"/>
    </location>
</feature>
<feature type="compositionally biased region" description="Basic residues" evidence="1">
    <location>
        <begin position="575"/>
        <end position="594"/>
    </location>
</feature>
<feature type="domain" description="PH" evidence="4">
    <location>
        <begin position="1676"/>
        <end position="1824"/>
    </location>
</feature>
<dbReference type="OrthoDB" id="5408934at2759"/>
<keyword evidence="6" id="KW-1185">Reference proteome</keyword>
<feature type="compositionally biased region" description="Low complexity" evidence="1">
    <location>
        <begin position="839"/>
        <end position="851"/>
    </location>
</feature>
<dbReference type="InterPro" id="IPR056222">
    <property type="entry name" value="PH_23"/>
</dbReference>
<feature type="compositionally biased region" description="Basic and acidic residues" evidence="1">
    <location>
        <begin position="1442"/>
        <end position="1455"/>
    </location>
</feature>
<feature type="compositionally biased region" description="Basic and acidic residues" evidence="1">
    <location>
        <begin position="884"/>
        <end position="901"/>
    </location>
</feature>
<feature type="compositionally biased region" description="Polar residues" evidence="1">
    <location>
        <begin position="976"/>
        <end position="996"/>
    </location>
</feature>
<dbReference type="InterPro" id="IPR056223">
    <property type="entry name" value="PH_24"/>
</dbReference>
<evidence type="ECO:0000313" key="5">
    <source>
        <dbReference type="EMBL" id="EFX01132.1"/>
    </source>
</evidence>
<feature type="compositionally biased region" description="Polar residues" evidence="1">
    <location>
        <begin position="376"/>
        <end position="390"/>
    </location>
</feature>
<feature type="compositionally biased region" description="Basic and acidic residues" evidence="1">
    <location>
        <begin position="529"/>
        <end position="565"/>
    </location>
</feature>
<dbReference type="GeneID" id="25979467"/>
<feature type="region of interest" description="Disordered" evidence="1">
    <location>
        <begin position="195"/>
        <end position="679"/>
    </location>
</feature>
<sequence length="2089" mass="229252">MPFASVRLDVDAMNAFVTSRPQRLTMTSTKEASDDGGSTSDSSVSTTRPAPTTSAAKPDADNAAPTSTDTPTATETAAETATASAAPEDTPVTPTQKASAGQTPKSAPAATGSVGARQRRLSQPARVQPTLLTDFLLGRQSQARVAASRRKTLDAAAVKAELRTAMRQSSVRRIQQPGGVRDRVKNWQKKTAVALVEGGNPEIDPSEPTEIAFKEEERSVTESDRVRIKARKKEKQPRAPDDKKIAPEEDDEDDWDDDPEDAAKPIEPLQPPKARPGPRGRPKVTSPPKRRIVSDDNWMKRKKRTSPSPKFTGARTKPDLGRPVPIPKDFLQRTAQNPTVKNKIKDWATRVEIPETPPAKYTRNKERRVSREKSNRQSSQDTARPSSSRSAPEDGFRARPVRSTRSAEVRQAQIEREARRRSGPKKIVVDDGIRVRPLKPSSPDDGIKVRPLKPSSPDDGIRVRPLKTSLPNDGIRVRPLELRNKGPAPRTPSVKTSSPSQSVAPTESTYTARSAPARSTRLGGSSTDSLHRFEKKKNSTPEKGTKLRESRSYEDQSRRVDENKRPGSQTPTRIPHPKRSPSIRKAQPKSKPRRSPSPAETRTETATTLTESWQDHEESVNSQSPSNVSLGELSEPSTLPSKTLADIPVGLSAFSELDLPVRGEGGRSRPSNARGTSFKGVPQVLKKVVSEGKKMIHEVYEKPEPPRAAPNRPVRIENWLENTVDPFVDALPAPKVSPIQKQQSVEDEWKMDARKRSIPEPRTRSRERSPSMPNNILRDNGDHGRTSSTKMKDMEKKAPAPVPKKERVVEEPMMTAAIPAAATLDARSSSPGLRRSRATRGSASSVRATSAKKPTRDLRRDTLRGESGGHAAPSSNGSRGSSSRGRDHDAESDRYRDDRSSDSYSTYKSGSERRDHHRKISAGSGKSSALLSSSSADASSIAESELSSSYLGSDMHYSDYVRRPPPPTHGDHELSTILSEESSGSRPSDTMSTISESTVTQTTVTKMAGDFSIAGSQRSSTGLKRRLTKHSDLVSVLSLPDDARRLSRAKSIKRARSLHRRTSKLDNATLSDLLLEFGEDDDLYSRELKTLVDGVIPVLLTQFVHERDPQRSAQIFGAGADAHRINMMSKAVVDMGVVLEELRTLHKLVPLHDAQRMIQWMETAFSVYEDYLDAWRLGFQGIIVNLAPAAGRQDDNDSLLNAMDRNEDGDVLDVNGERVDVAYLLKRPLLRIRWMLKFAKGVKIILGAGLAGDIVTQLEALHEKARRRHREETARKTDEDAIATDTTRARSLRNLAALDHVHIDRGRQVNAKDWFDLDLSHSNGQRLECQVELIFRDVPGDPSDAGDILIREAGADGQSWLLFPPISLPCISARRGEDEQSLVVMIRDVYHGHEWYELMTLYADLDDAVDDWLEIMGTSPVPPMLSDMSVAEEMPRAAEEADIPLGERRFQEAGHESPTGPKTLSRYHSRQSSSSRTPSTPPSPSSPRSVSDAEKTPTQSSARLASPPQSQGRRALPVIPEKPTSHPLNEDMRPDPSKLKSSSSKRTIADEDGAPPLPPAHRSVGPKAAPILAPPSSKKSQAPWMRRRTSSPLKHEYHPSDHSSESDSTSEGSETESESSIEDDLYEDDIPDTLPGISIKQAEPFSAEAMASEREDSIAPSHSASQIGLPGLRTSRVSEHTLQFTAEISYWSNKKGAWKGLKDPVSTIVITPGLIEAFAPGAMVADARRSPGRTESSEVEISAEVPRPLIALDLTPLVMIRQSTLIDLEIRSPVRAYAKYSNLDTSIFRFRASSPAELANLYKAVHQSRMNNAKYKALEEEARFESFGQPQERVAGGDDNSSMRRRGGWFGRKNSYRASTRAPSQVQSQSQSQGSSSTLSATSFLRRLTGHVNKSFNIDRSSVDKSGRPGSGGMSFYTSSGASSAGSGIHTMPRSPSVSLADGSIRGVQALGTTNIKMRCHLQISGQKWEDRGNCTLTIARPPPGARQELTIYHGLEKRVLVLSIPRKENIQPLIVLDVVVGSACFTRLAARGIVLNVWEEMRDEQNRVGHVSAAGAISGRVRKWCFQFSTAAVASWVYGLVASEVEIA</sequence>
<feature type="compositionally biased region" description="Basic and acidic residues" evidence="1">
    <location>
        <begin position="363"/>
        <end position="375"/>
    </location>
</feature>
<feature type="compositionally biased region" description="Basic and acidic residues" evidence="1">
    <location>
        <begin position="212"/>
        <end position="227"/>
    </location>
</feature>
<feature type="region of interest" description="Disordered" evidence="1">
    <location>
        <begin position="1826"/>
        <end position="1879"/>
    </location>
</feature>
<feature type="region of interest" description="Disordered" evidence="1">
    <location>
        <begin position="17"/>
        <end position="128"/>
    </location>
</feature>
<dbReference type="Pfam" id="PF24344">
    <property type="entry name" value="PH_23"/>
    <property type="match status" value="1"/>
</dbReference>
<feature type="compositionally biased region" description="Polar residues" evidence="1">
    <location>
        <begin position="1496"/>
        <end position="1512"/>
    </location>
</feature>
<dbReference type="InParanoid" id="F0XME2"/>
<protein>
    <recommendedName>
        <fullName evidence="7">Glucan 4-alpha-glucosidase</fullName>
    </recommendedName>
</protein>
<feature type="region of interest" description="Disordered" evidence="1">
    <location>
        <begin position="1898"/>
        <end position="1938"/>
    </location>
</feature>
<feature type="compositionally biased region" description="Low complexity" evidence="1">
    <location>
        <begin position="1864"/>
        <end position="1879"/>
    </location>
</feature>
<feature type="compositionally biased region" description="Basic and acidic residues" evidence="1">
    <location>
        <begin position="747"/>
        <end position="769"/>
    </location>
</feature>
<proteinExistence type="predicted"/>
<dbReference type="Pfam" id="PF24345">
    <property type="entry name" value="PH_24"/>
    <property type="match status" value="1"/>
</dbReference>
<evidence type="ECO:0000259" key="4">
    <source>
        <dbReference type="Pfam" id="PF24345"/>
    </source>
</evidence>
<feature type="compositionally biased region" description="Low complexity" evidence="1">
    <location>
        <begin position="874"/>
        <end position="883"/>
    </location>
</feature>
<dbReference type="HOGENOM" id="CLU_001441_0_0_1"/>
<evidence type="ECO:0000259" key="2">
    <source>
        <dbReference type="Pfam" id="PF24340"/>
    </source>
</evidence>
<feature type="compositionally biased region" description="Low complexity" evidence="1">
    <location>
        <begin position="811"/>
        <end position="823"/>
    </location>
</feature>
<feature type="compositionally biased region" description="Low complexity" evidence="1">
    <location>
        <begin position="921"/>
        <end position="931"/>
    </location>
</feature>
<feature type="region of interest" description="Disordered" evidence="1">
    <location>
        <begin position="1442"/>
        <end position="1670"/>
    </location>
</feature>
<feature type="compositionally biased region" description="Basic and acidic residues" evidence="1">
    <location>
        <begin position="1593"/>
        <end position="1605"/>
    </location>
</feature>
<feature type="compositionally biased region" description="Low complexity" evidence="1">
    <location>
        <begin position="35"/>
        <end position="91"/>
    </location>
</feature>
<feature type="compositionally biased region" description="Polar residues" evidence="1">
    <location>
        <begin position="620"/>
        <end position="641"/>
    </location>
</feature>
<dbReference type="eggNOG" id="ENOG502QUGT">
    <property type="taxonomic scope" value="Eukaryota"/>
</dbReference>
<feature type="compositionally biased region" description="Acidic residues" evidence="1">
    <location>
        <begin position="1613"/>
        <end position="1631"/>
    </location>
</feature>
<feature type="compositionally biased region" description="Polar residues" evidence="1">
    <location>
        <begin position="493"/>
        <end position="512"/>
    </location>
</feature>
<feature type="compositionally biased region" description="Polar residues" evidence="1">
    <location>
        <begin position="92"/>
        <end position="105"/>
    </location>
</feature>
<evidence type="ECO:0000313" key="6">
    <source>
        <dbReference type="Proteomes" id="UP000007796"/>
    </source>
</evidence>
<feature type="compositionally biased region" description="Basic and acidic residues" evidence="1">
    <location>
        <begin position="475"/>
        <end position="484"/>
    </location>
</feature>
<dbReference type="Pfam" id="PF24340">
    <property type="entry name" value="DH_2"/>
    <property type="match status" value="1"/>
</dbReference>
<dbReference type="Proteomes" id="UP000007796">
    <property type="component" value="Unassembled WGS sequence"/>
</dbReference>
<feature type="compositionally biased region" description="Basic and acidic residues" evidence="1">
    <location>
        <begin position="854"/>
        <end position="864"/>
    </location>
</feature>